<proteinExistence type="predicted"/>
<protein>
    <submittedName>
        <fullName evidence="2">Uncharacterized protein</fullName>
    </submittedName>
</protein>
<accession>M5RFI3</accession>
<dbReference type="Proteomes" id="UP000011991">
    <property type="component" value="Unassembled WGS sequence"/>
</dbReference>
<gene>
    <name evidence="2" type="ORF">RMSM_04837</name>
</gene>
<evidence type="ECO:0000313" key="3">
    <source>
        <dbReference type="Proteomes" id="UP000011991"/>
    </source>
</evidence>
<evidence type="ECO:0000256" key="1">
    <source>
        <dbReference type="SAM" id="MobiDB-lite"/>
    </source>
</evidence>
<feature type="compositionally biased region" description="Polar residues" evidence="1">
    <location>
        <begin position="72"/>
        <end position="82"/>
    </location>
</feature>
<sequence length="107" mass="11831">MRELIYWGQRLQNAHPSVQLTNSAYQRAVFTGSFGYAGGAGECIDGGTGCNDFDDQDGGGRDRRANPPKGLDTSNRSTQSRESPADYEKSLTAHLAQLIIQRRHFRL</sequence>
<reference evidence="2 3" key="1">
    <citation type="journal article" date="2013" name="Mar. Genomics">
        <title>Expression of sulfatases in Rhodopirellula baltica and the diversity of sulfatases in the genus Rhodopirellula.</title>
        <authorList>
            <person name="Wegner C.E."/>
            <person name="Richter-Heitmann T."/>
            <person name="Klindworth A."/>
            <person name="Klockow C."/>
            <person name="Richter M."/>
            <person name="Achstetter T."/>
            <person name="Glockner F.O."/>
            <person name="Harder J."/>
        </authorList>
    </citation>
    <scope>NUCLEOTIDE SEQUENCE [LARGE SCALE GENOMIC DNA]</scope>
    <source>
        <strain evidence="2 3">SM1</strain>
    </source>
</reference>
<evidence type="ECO:0000313" key="2">
    <source>
        <dbReference type="EMBL" id="EMI18233.1"/>
    </source>
</evidence>
<feature type="region of interest" description="Disordered" evidence="1">
    <location>
        <begin position="47"/>
        <end position="88"/>
    </location>
</feature>
<comment type="caution">
    <text evidence="2">The sequence shown here is derived from an EMBL/GenBank/DDBJ whole genome shotgun (WGS) entry which is preliminary data.</text>
</comment>
<organism evidence="2 3">
    <name type="scientific">Rhodopirellula maiorica SM1</name>
    <dbReference type="NCBI Taxonomy" id="1265738"/>
    <lineage>
        <taxon>Bacteria</taxon>
        <taxon>Pseudomonadati</taxon>
        <taxon>Planctomycetota</taxon>
        <taxon>Planctomycetia</taxon>
        <taxon>Pirellulales</taxon>
        <taxon>Pirellulaceae</taxon>
        <taxon>Novipirellula</taxon>
    </lineage>
</organism>
<keyword evidence="3" id="KW-1185">Reference proteome</keyword>
<name>M5RFI3_9BACT</name>
<dbReference type="EMBL" id="ANOG01000689">
    <property type="protein sequence ID" value="EMI18233.1"/>
    <property type="molecule type" value="Genomic_DNA"/>
</dbReference>
<dbReference type="AlphaFoldDB" id="M5RFI3"/>